<evidence type="ECO:0000313" key="2">
    <source>
        <dbReference type="EMBL" id="GHO57712.1"/>
    </source>
</evidence>
<dbReference type="EMBL" id="BNJG01000002">
    <property type="protein sequence ID" value="GHO57712.1"/>
    <property type="molecule type" value="Genomic_DNA"/>
</dbReference>
<accession>A0ABQ3UYH5</accession>
<name>A0ABQ3UYH5_9CHLR</name>
<feature type="compositionally biased region" description="Basic and acidic residues" evidence="1">
    <location>
        <begin position="19"/>
        <end position="31"/>
    </location>
</feature>
<reference evidence="2 3" key="1">
    <citation type="journal article" date="2021" name="Int. J. Syst. Evol. Microbiol.">
        <title>Reticulibacter mediterranei gen. nov., sp. nov., within the new family Reticulibacteraceae fam. nov., and Ktedonospora formicarum gen. nov., sp. nov., Ktedonobacter robiniae sp. nov., Dictyobacter formicarum sp. nov. and Dictyobacter arantiisoli sp. nov., belonging to the class Ktedonobacteria.</title>
        <authorList>
            <person name="Yabe S."/>
            <person name="Zheng Y."/>
            <person name="Wang C.M."/>
            <person name="Sakai Y."/>
            <person name="Abe K."/>
            <person name="Yokota A."/>
            <person name="Donadio S."/>
            <person name="Cavaletti L."/>
            <person name="Monciardini P."/>
        </authorList>
    </citation>
    <scope>NUCLEOTIDE SEQUENCE [LARGE SCALE GENOMIC DNA]</scope>
    <source>
        <strain evidence="2 3">SOSP1-30</strain>
    </source>
</reference>
<protein>
    <submittedName>
        <fullName evidence="2">Uncharacterized protein</fullName>
    </submittedName>
</protein>
<gene>
    <name evidence="2" type="ORF">KSB_61870</name>
</gene>
<sequence length="65" mass="7363">MCHIPRASRGQYAMLRAGQNRDRSGYTRPEKGVTGAIKHQLAEDQAIPDVYAEKPRHDPMDRDLS</sequence>
<keyword evidence="3" id="KW-1185">Reference proteome</keyword>
<evidence type="ECO:0000313" key="3">
    <source>
        <dbReference type="Proteomes" id="UP000654345"/>
    </source>
</evidence>
<evidence type="ECO:0000256" key="1">
    <source>
        <dbReference type="SAM" id="MobiDB-lite"/>
    </source>
</evidence>
<feature type="region of interest" description="Disordered" evidence="1">
    <location>
        <begin position="1"/>
        <end position="65"/>
    </location>
</feature>
<comment type="caution">
    <text evidence="2">The sequence shown here is derived from an EMBL/GenBank/DDBJ whole genome shotgun (WGS) entry which is preliminary data.</text>
</comment>
<proteinExistence type="predicted"/>
<dbReference type="Proteomes" id="UP000654345">
    <property type="component" value="Unassembled WGS sequence"/>
</dbReference>
<feature type="compositionally biased region" description="Basic and acidic residues" evidence="1">
    <location>
        <begin position="51"/>
        <end position="65"/>
    </location>
</feature>
<organism evidence="2 3">
    <name type="scientific">Ktedonobacter robiniae</name>
    <dbReference type="NCBI Taxonomy" id="2778365"/>
    <lineage>
        <taxon>Bacteria</taxon>
        <taxon>Bacillati</taxon>
        <taxon>Chloroflexota</taxon>
        <taxon>Ktedonobacteria</taxon>
        <taxon>Ktedonobacterales</taxon>
        <taxon>Ktedonobacteraceae</taxon>
        <taxon>Ktedonobacter</taxon>
    </lineage>
</organism>